<organism evidence="2 3">
    <name type="scientific">Punica granatum</name>
    <name type="common">Pomegranate</name>
    <dbReference type="NCBI Taxonomy" id="22663"/>
    <lineage>
        <taxon>Eukaryota</taxon>
        <taxon>Viridiplantae</taxon>
        <taxon>Streptophyta</taxon>
        <taxon>Embryophyta</taxon>
        <taxon>Tracheophyta</taxon>
        <taxon>Spermatophyta</taxon>
        <taxon>Magnoliopsida</taxon>
        <taxon>eudicotyledons</taxon>
        <taxon>Gunneridae</taxon>
        <taxon>Pentapetalae</taxon>
        <taxon>rosids</taxon>
        <taxon>malvids</taxon>
        <taxon>Myrtales</taxon>
        <taxon>Lythraceae</taxon>
        <taxon>Punica</taxon>
    </lineage>
</organism>
<gene>
    <name evidence="2" type="ORF">CRG98_005864</name>
</gene>
<evidence type="ECO:0000313" key="2">
    <source>
        <dbReference type="EMBL" id="PKI73737.1"/>
    </source>
</evidence>
<sequence>MLTKHFRTEPFTFNTQPGWTASVEARKCRESNRKDGSSDKLASRKKQVVDRQSKLVEPSKVGLKGRRRGEIRVHLTRKKEERAGGRELSGLGFGPLSGPGLGPNPA</sequence>
<protein>
    <submittedName>
        <fullName evidence="2">Uncharacterized protein</fullName>
    </submittedName>
</protein>
<feature type="compositionally biased region" description="Basic and acidic residues" evidence="1">
    <location>
        <begin position="29"/>
        <end position="54"/>
    </location>
</feature>
<evidence type="ECO:0000313" key="3">
    <source>
        <dbReference type="Proteomes" id="UP000233551"/>
    </source>
</evidence>
<comment type="caution">
    <text evidence="2">The sequence shown here is derived from an EMBL/GenBank/DDBJ whole genome shotgun (WGS) entry which is preliminary data.</text>
</comment>
<reference evidence="2 3" key="1">
    <citation type="submission" date="2017-11" db="EMBL/GenBank/DDBJ databases">
        <title>De-novo sequencing of pomegranate (Punica granatum L.) genome.</title>
        <authorList>
            <person name="Akparov Z."/>
            <person name="Amiraslanov A."/>
            <person name="Hajiyeva S."/>
            <person name="Abbasov M."/>
            <person name="Kaur K."/>
            <person name="Hamwieh A."/>
            <person name="Solovyev V."/>
            <person name="Salamov A."/>
            <person name="Braich B."/>
            <person name="Kosarev P."/>
            <person name="Mahmoud A."/>
            <person name="Hajiyev E."/>
            <person name="Babayeva S."/>
            <person name="Izzatullayeva V."/>
            <person name="Mammadov A."/>
            <person name="Mammadov A."/>
            <person name="Sharifova S."/>
            <person name="Ojaghi J."/>
            <person name="Eynullazada K."/>
            <person name="Bayramov B."/>
            <person name="Abdulazimova A."/>
            <person name="Shahmuradov I."/>
        </authorList>
    </citation>
    <scope>NUCLEOTIDE SEQUENCE [LARGE SCALE GENOMIC DNA]</scope>
    <source>
        <strain evidence="3">cv. AG2017</strain>
        <tissue evidence="2">Leaf</tissue>
    </source>
</reference>
<dbReference type="Proteomes" id="UP000233551">
    <property type="component" value="Unassembled WGS sequence"/>
</dbReference>
<feature type="region of interest" description="Disordered" evidence="1">
    <location>
        <begin position="29"/>
        <end position="106"/>
    </location>
</feature>
<dbReference type="EMBL" id="PGOL01000255">
    <property type="protein sequence ID" value="PKI73737.1"/>
    <property type="molecule type" value="Genomic_DNA"/>
</dbReference>
<keyword evidence="3" id="KW-1185">Reference proteome</keyword>
<name>A0A2I0KZ31_PUNGR</name>
<feature type="compositionally biased region" description="Gly residues" evidence="1">
    <location>
        <begin position="91"/>
        <end position="106"/>
    </location>
</feature>
<accession>A0A2I0KZ31</accession>
<dbReference type="AlphaFoldDB" id="A0A2I0KZ31"/>
<evidence type="ECO:0000256" key="1">
    <source>
        <dbReference type="SAM" id="MobiDB-lite"/>
    </source>
</evidence>
<proteinExistence type="predicted"/>
<feature type="compositionally biased region" description="Basic and acidic residues" evidence="1">
    <location>
        <begin position="68"/>
        <end position="85"/>
    </location>
</feature>